<name>A0A177GCN7_9PROT</name>
<gene>
    <name evidence="1" type="ORF">Amal_00674</name>
</gene>
<proteinExistence type="predicted"/>
<dbReference type="Proteomes" id="UP000077349">
    <property type="component" value="Unassembled WGS sequence"/>
</dbReference>
<organism evidence="1 2">
    <name type="scientific">Acetobacter malorum</name>
    <dbReference type="NCBI Taxonomy" id="178901"/>
    <lineage>
        <taxon>Bacteria</taxon>
        <taxon>Pseudomonadati</taxon>
        <taxon>Pseudomonadota</taxon>
        <taxon>Alphaproteobacteria</taxon>
        <taxon>Acetobacterales</taxon>
        <taxon>Acetobacteraceae</taxon>
        <taxon>Acetobacter</taxon>
    </lineage>
</organism>
<reference evidence="1 2" key="1">
    <citation type="submission" date="2016-03" db="EMBL/GenBank/DDBJ databases">
        <title>Draft genome sequence of Acetobacter malorum CECT 7742, a strain isolated from strawberry vinegar.</title>
        <authorList>
            <person name="Sainz F."/>
            <person name="Mas A."/>
            <person name="Torija M.J."/>
        </authorList>
    </citation>
    <scope>NUCLEOTIDE SEQUENCE [LARGE SCALE GENOMIC DNA]</scope>
    <source>
        <strain evidence="1 2">CECT 7742</strain>
    </source>
</reference>
<dbReference type="PATRIC" id="fig|178901.16.peg.713"/>
<protein>
    <submittedName>
        <fullName evidence="1">Uncharacterized protein</fullName>
    </submittedName>
</protein>
<sequence length="79" mass="8612">MTDGNWPDPHRQGEPEDVTKAADYLLSNGPLDQPIAYSWIPAHGTVPAGWLRVDSSMTGRAGYSPQAAAEELYFRGPAR</sequence>
<dbReference type="EMBL" id="LVHD01000008">
    <property type="protein sequence ID" value="OAG78058.1"/>
    <property type="molecule type" value="Genomic_DNA"/>
</dbReference>
<comment type="caution">
    <text evidence="1">The sequence shown here is derived from an EMBL/GenBank/DDBJ whole genome shotgun (WGS) entry which is preliminary data.</text>
</comment>
<evidence type="ECO:0000313" key="1">
    <source>
        <dbReference type="EMBL" id="OAG78058.1"/>
    </source>
</evidence>
<dbReference type="AlphaFoldDB" id="A0A177GCN7"/>
<evidence type="ECO:0000313" key="2">
    <source>
        <dbReference type="Proteomes" id="UP000077349"/>
    </source>
</evidence>
<accession>A0A177GCN7</accession>